<dbReference type="Gene3D" id="1.20.1070.10">
    <property type="entry name" value="Rhodopsin 7-helix transmembrane proteins"/>
    <property type="match status" value="2"/>
</dbReference>
<feature type="transmembrane region" description="Helical" evidence="7">
    <location>
        <begin position="538"/>
        <end position="556"/>
    </location>
</feature>
<feature type="transmembrane region" description="Helical" evidence="7">
    <location>
        <begin position="610"/>
        <end position="630"/>
    </location>
</feature>
<feature type="domain" description="Rab-GAP TBC" evidence="8">
    <location>
        <begin position="621"/>
        <end position="801"/>
    </location>
</feature>
<dbReference type="PANTHER" id="PTHR47219">
    <property type="entry name" value="RAB GTPASE-ACTIVATING PROTEIN 1-LIKE"/>
    <property type="match status" value="1"/>
</dbReference>
<feature type="region of interest" description="Disordered" evidence="6">
    <location>
        <begin position="886"/>
        <end position="918"/>
    </location>
</feature>
<feature type="region of interest" description="Disordered" evidence="6">
    <location>
        <begin position="1015"/>
        <end position="1083"/>
    </location>
</feature>
<evidence type="ECO:0000256" key="1">
    <source>
        <dbReference type="ARBA" id="ARBA00004370"/>
    </source>
</evidence>
<dbReference type="Gene3D" id="1.10.472.80">
    <property type="entry name" value="Ypt/Rab-GAP domain of gyp1p, domain 3"/>
    <property type="match status" value="1"/>
</dbReference>
<sequence length="1097" mass="124487">MIEQRFFGTKNNQIRSGTGNYYKELTSELGLIFAQPRPSPNSLSRDSTRSQRIMLTIILCDCLMAIEVITRQSVIMPVIDHVVIDSTLTLSIVQSVDNYFDSTLLYVQSFAFVALSWDRYYGICRPLDNPFDRMSNTRIHLWIAIPSAVLSVPFVITSYVYYFDYGRNALVCANTESYYMSTLNKNNTLKLVAKYFRTFTQFIIPLLMIGYCTTRIITHLYSMGAHSRHAVAKRLVAILIVFIIKNIAFHSATNYSIFTSPETCQLSTRNYVCTVIVRATGFLDSLIFFWVATRFRRQCLDLATSCVREFARTRQMTVVVKFCSGGANIAATGGDGGGGECKTAKVEAGVKDSVTTFSTRLHRRVDLRQEVILLQCVVIPIIGHITVYTGLSPSIVGSIDNYIITILLYIQSLAFVALSWDQYYGICRPLDNPFDRMSNTQIHLWIVVPSAVLSLPSVVSKYLYYFDYWNNLLICIDNHAYYMPALNGSYVFNMIAQVTTLIIEFIVPALLIGYCTARIIANLYTIGDHSRQAVAKRLVAILVVFIIKYVALQTVTNPSIFTSPDTCQLSTRNFVCGMVVRLTGFLDSMIFFWVATSFRRKCLDMLVKCVRWLCRTMLVIITLCGFRVLVKYSVASVKARMDRRRTFPKVAFYAQTLGTGQLSLFNLLKAYSLYDTEVEYCQGLSFVAGILLLHAGLTRAYTPVLTKAMSEDDSYEMMKYILFDRGLRKQYKPDMDALQLRMQFYQLTRLLYDYNRPLYQHFEAHDISPTLYAAPWFLTLFASQFSISFVTRLFDILFLMGIEAIFRVSLVILDNHTASILQCDCFETIMEYLKESVPAMDTAAIEAIYDRVFALYDISAQLRVYEVEYRVFQEELSIISAANSRPAVTDSPSRTGNTSGGHRVKHSQQQQHTETTDREAVEELTARCQEWQSKCAQATAQCDGYQSTIRRLEQRLRACEDEKDALVHSVNVLQKRNEKLERLHNERQEPNDDGIKNKSRSDRFSLSSAPVFSISRASESQSVDGQSSAAEANGSSDGHDYDGDDLAVDEDDIDINESDSDCGADKDSDDRHAVPFDRTQSDTSNLMVDMFEVKGFH</sequence>
<evidence type="ECO:0000256" key="6">
    <source>
        <dbReference type="SAM" id="MobiDB-lite"/>
    </source>
</evidence>
<evidence type="ECO:0000256" key="2">
    <source>
        <dbReference type="ARBA" id="ARBA00010663"/>
    </source>
</evidence>
<feature type="transmembrane region" description="Helical" evidence="7">
    <location>
        <begin position="402"/>
        <end position="421"/>
    </location>
</feature>
<dbReference type="PANTHER" id="PTHR47219:SF16">
    <property type="entry name" value="GTPASE ACTIVATING PROTEIN"/>
    <property type="match status" value="1"/>
</dbReference>
<dbReference type="GO" id="GO:0016020">
    <property type="term" value="C:membrane"/>
    <property type="evidence" value="ECO:0007669"/>
    <property type="project" value="UniProtKB-SubCell"/>
</dbReference>
<keyword evidence="5 7" id="KW-0472">Membrane</keyword>
<feature type="transmembrane region" description="Helical" evidence="7">
    <location>
        <begin position="578"/>
        <end position="598"/>
    </location>
</feature>
<dbReference type="SMART" id="SM00164">
    <property type="entry name" value="TBC"/>
    <property type="match status" value="1"/>
</dbReference>
<feature type="transmembrane region" description="Helical" evidence="7">
    <location>
        <begin position="442"/>
        <end position="464"/>
    </location>
</feature>
<feature type="domain" description="G-protein coupled receptors family 1 profile" evidence="9">
    <location>
        <begin position="402"/>
        <end position="591"/>
    </location>
</feature>
<dbReference type="PROSITE" id="PS50262">
    <property type="entry name" value="G_PROTEIN_RECEP_F1_2"/>
    <property type="match status" value="2"/>
</dbReference>
<evidence type="ECO:0000256" key="7">
    <source>
        <dbReference type="SAM" id="Phobius"/>
    </source>
</evidence>
<evidence type="ECO:0000256" key="4">
    <source>
        <dbReference type="ARBA" id="ARBA00022989"/>
    </source>
</evidence>
<dbReference type="EMBL" id="CAJPIZ010001738">
    <property type="protein sequence ID" value="CAG2104006.1"/>
    <property type="molecule type" value="Genomic_DNA"/>
</dbReference>
<dbReference type="CDD" id="cd00637">
    <property type="entry name" value="7tm_classA_rhodopsin-like"/>
    <property type="match status" value="2"/>
</dbReference>
<name>A0A7R9PX44_9ACAR</name>
<dbReference type="SUPFAM" id="SSF47923">
    <property type="entry name" value="Ypt/Rab-GAP domain of gyp1p"/>
    <property type="match status" value="2"/>
</dbReference>
<keyword evidence="3 7" id="KW-0812">Transmembrane</keyword>
<feature type="compositionally biased region" description="Polar residues" evidence="6">
    <location>
        <begin position="1015"/>
        <end position="1030"/>
    </location>
</feature>
<dbReference type="InterPro" id="IPR050302">
    <property type="entry name" value="Rab_GAP_TBC_domain"/>
</dbReference>
<evidence type="ECO:0000313" key="10">
    <source>
        <dbReference type="EMBL" id="CAD7623576.1"/>
    </source>
</evidence>
<feature type="transmembrane region" description="Helical" evidence="7">
    <location>
        <begin position="195"/>
        <end position="214"/>
    </location>
</feature>
<dbReference type="PROSITE" id="PS50086">
    <property type="entry name" value="TBC_RABGAP"/>
    <property type="match status" value="1"/>
</dbReference>
<dbReference type="GO" id="GO:0004930">
    <property type="term" value="F:G protein-coupled receptor activity"/>
    <property type="evidence" value="ECO:0007669"/>
    <property type="project" value="InterPro"/>
</dbReference>
<dbReference type="AlphaFoldDB" id="A0A7R9PX44"/>
<reference evidence="10" key="1">
    <citation type="submission" date="2020-11" db="EMBL/GenBank/DDBJ databases">
        <authorList>
            <person name="Tran Van P."/>
        </authorList>
    </citation>
    <scope>NUCLEOTIDE SEQUENCE</scope>
</reference>
<feature type="region of interest" description="Disordered" evidence="6">
    <location>
        <begin position="978"/>
        <end position="1002"/>
    </location>
</feature>
<dbReference type="Proteomes" id="UP000759131">
    <property type="component" value="Unassembled WGS sequence"/>
</dbReference>
<evidence type="ECO:0000313" key="11">
    <source>
        <dbReference type="Proteomes" id="UP000759131"/>
    </source>
</evidence>
<dbReference type="Gene3D" id="1.10.8.270">
    <property type="entry name" value="putative rabgap domain of human tbc1 domain family member 14 like domains"/>
    <property type="match status" value="1"/>
</dbReference>
<dbReference type="EMBL" id="OC856313">
    <property type="protein sequence ID" value="CAD7623576.1"/>
    <property type="molecule type" value="Genomic_DNA"/>
</dbReference>
<comment type="subcellular location">
    <subcellularLocation>
        <location evidence="1">Membrane</location>
    </subcellularLocation>
</comment>
<evidence type="ECO:0000259" key="9">
    <source>
        <dbReference type="PROSITE" id="PS50262"/>
    </source>
</evidence>
<feature type="compositionally biased region" description="Basic and acidic residues" evidence="6">
    <location>
        <begin position="1063"/>
        <end position="1075"/>
    </location>
</feature>
<feature type="domain" description="G-protein coupled receptors family 1 profile" evidence="9">
    <location>
        <begin position="27"/>
        <end position="288"/>
    </location>
</feature>
<evidence type="ECO:0000259" key="8">
    <source>
        <dbReference type="PROSITE" id="PS50086"/>
    </source>
</evidence>
<keyword evidence="4 7" id="KW-1133">Transmembrane helix</keyword>
<evidence type="ECO:0000256" key="5">
    <source>
        <dbReference type="ARBA" id="ARBA00023136"/>
    </source>
</evidence>
<dbReference type="Pfam" id="PF00566">
    <property type="entry name" value="RabGAP-TBC"/>
    <property type="match status" value="1"/>
</dbReference>
<dbReference type="OrthoDB" id="295078at2759"/>
<organism evidence="10">
    <name type="scientific">Medioppia subpectinata</name>
    <dbReference type="NCBI Taxonomy" id="1979941"/>
    <lineage>
        <taxon>Eukaryota</taxon>
        <taxon>Metazoa</taxon>
        <taxon>Ecdysozoa</taxon>
        <taxon>Arthropoda</taxon>
        <taxon>Chelicerata</taxon>
        <taxon>Arachnida</taxon>
        <taxon>Acari</taxon>
        <taxon>Acariformes</taxon>
        <taxon>Sarcoptiformes</taxon>
        <taxon>Oribatida</taxon>
        <taxon>Brachypylina</taxon>
        <taxon>Oppioidea</taxon>
        <taxon>Oppiidae</taxon>
        <taxon>Medioppia</taxon>
    </lineage>
</organism>
<dbReference type="SUPFAM" id="SSF81321">
    <property type="entry name" value="Family A G protein-coupled receptor-like"/>
    <property type="match status" value="2"/>
</dbReference>
<feature type="transmembrane region" description="Helical" evidence="7">
    <location>
        <begin position="490"/>
        <end position="517"/>
    </location>
</feature>
<comment type="similarity">
    <text evidence="2">Belongs to the G-protein coupled receptor 1 family.</text>
</comment>
<protein>
    <submittedName>
        <fullName evidence="10">Uncharacterized protein</fullName>
    </submittedName>
</protein>
<feature type="transmembrane region" description="Helical" evidence="7">
    <location>
        <begin position="139"/>
        <end position="161"/>
    </location>
</feature>
<dbReference type="InterPro" id="IPR000276">
    <property type="entry name" value="GPCR_Rhodpsn"/>
</dbReference>
<dbReference type="InterPro" id="IPR017452">
    <property type="entry name" value="GPCR_Rhodpsn_7TM"/>
</dbReference>
<dbReference type="InterPro" id="IPR035969">
    <property type="entry name" value="Rab-GAP_TBC_sf"/>
</dbReference>
<dbReference type="InterPro" id="IPR000195">
    <property type="entry name" value="Rab-GAP-TBC_dom"/>
</dbReference>
<feature type="transmembrane region" description="Helical" evidence="7">
    <location>
        <begin position="235"/>
        <end position="257"/>
    </location>
</feature>
<keyword evidence="11" id="KW-1185">Reference proteome</keyword>
<feature type="transmembrane region" description="Helical" evidence="7">
    <location>
        <begin position="371"/>
        <end position="390"/>
    </location>
</feature>
<feature type="compositionally biased region" description="Acidic residues" evidence="6">
    <location>
        <begin position="1042"/>
        <end position="1062"/>
    </location>
</feature>
<feature type="transmembrane region" description="Helical" evidence="7">
    <location>
        <begin position="269"/>
        <end position="292"/>
    </location>
</feature>
<dbReference type="Pfam" id="PF00001">
    <property type="entry name" value="7tm_1"/>
    <property type="match status" value="2"/>
</dbReference>
<gene>
    <name evidence="10" type="ORF">OSB1V03_LOCUS4031</name>
</gene>
<evidence type="ECO:0000256" key="3">
    <source>
        <dbReference type="ARBA" id="ARBA00022692"/>
    </source>
</evidence>
<accession>A0A7R9PX44</accession>
<proteinExistence type="inferred from homology"/>